<sequence>MNGSTLASTRGAEIDVDREIGRYAGFRSFTHHLTELFSSSRMPNHVHADLLRRGTATTGCKALQPISHLLEPRLRSPQKSIAQFISITFVNRRSHGCVILYALDCAGRRVQRATLNAGEKSILPTLLAEPWVAVERGTGDLNMDKPLGIWIARDDGAVAWID</sequence>
<keyword evidence="2" id="KW-1185">Reference proteome</keyword>
<dbReference type="EMBL" id="KV426058">
    <property type="protein sequence ID" value="KZV90014.1"/>
    <property type="molecule type" value="Genomic_DNA"/>
</dbReference>
<name>A0A165G5I6_EXIGL</name>
<proteinExistence type="predicted"/>
<dbReference type="InParanoid" id="A0A165G5I6"/>
<dbReference type="Proteomes" id="UP000077266">
    <property type="component" value="Unassembled WGS sequence"/>
</dbReference>
<dbReference type="AlphaFoldDB" id="A0A165G5I6"/>
<dbReference type="InterPro" id="IPR037140">
    <property type="entry name" value="VHL_beta_dom_sf"/>
</dbReference>
<evidence type="ECO:0000313" key="1">
    <source>
        <dbReference type="EMBL" id="KZV90014.1"/>
    </source>
</evidence>
<evidence type="ECO:0000313" key="2">
    <source>
        <dbReference type="Proteomes" id="UP000077266"/>
    </source>
</evidence>
<reference evidence="1 2" key="1">
    <citation type="journal article" date="2016" name="Mol. Biol. Evol.">
        <title>Comparative Genomics of Early-Diverging Mushroom-Forming Fungi Provides Insights into the Origins of Lignocellulose Decay Capabilities.</title>
        <authorList>
            <person name="Nagy L.G."/>
            <person name="Riley R."/>
            <person name="Tritt A."/>
            <person name="Adam C."/>
            <person name="Daum C."/>
            <person name="Floudas D."/>
            <person name="Sun H."/>
            <person name="Yadav J.S."/>
            <person name="Pangilinan J."/>
            <person name="Larsson K.H."/>
            <person name="Matsuura K."/>
            <person name="Barry K."/>
            <person name="Labutti K."/>
            <person name="Kuo R."/>
            <person name="Ohm R.A."/>
            <person name="Bhattacharya S.S."/>
            <person name="Shirouzu T."/>
            <person name="Yoshinaga Y."/>
            <person name="Martin F.M."/>
            <person name="Grigoriev I.V."/>
            <person name="Hibbett D.S."/>
        </authorList>
    </citation>
    <scope>NUCLEOTIDE SEQUENCE [LARGE SCALE GENOMIC DNA]</scope>
    <source>
        <strain evidence="1 2">HHB12029</strain>
    </source>
</reference>
<dbReference type="Gene3D" id="2.60.40.780">
    <property type="entry name" value="von Hippel-Lindau disease tumour suppressor, beta domain"/>
    <property type="match status" value="1"/>
</dbReference>
<organism evidence="1 2">
    <name type="scientific">Exidia glandulosa HHB12029</name>
    <dbReference type="NCBI Taxonomy" id="1314781"/>
    <lineage>
        <taxon>Eukaryota</taxon>
        <taxon>Fungi</taxon>
        <taxon>Dikarya</taxon>
        <taxon>Basidiomycota</taxon>
        <taxon>Agaricomycotina</taxon>
        <taxon>Agaricomycetes</taxon>
        <taxon>Auriculariales</taxon>
        <taxon>Exidiaceae</taxon>
        <taxon>Exidia</taxon>
    </lineage>
</organism>
<protein>
    <submittedName>
        <fullName evidence="1">Uncharacterized protein</fullName>
    </submittedName>
</protein>
<accession>A0A165G5I6</accession>
<gene>
    <name evidence="1" type="ORF">EXIGLDRAFT_838119</name>
</gene>